<keyword evidence="5" id="KW-1185">Reference proteome</keyword>
<dbReference type="Pfam" id="PF13452">
    <property type="entry name" value="FAS1_DH_region"/>
    <property type="match status" value="1"/>
</dbReference>
<dbReference type="EMBL" id="JAIVFP010000001">
    <property type="protein sequence ID" value="MCI4682475.1"/>
    <property type="molecule type" value="Genomic_DNA"/>
</dbReference>
<feature type="region of interest" description="Disordered" evidence="1">
    <location>
        <begin position="153"/>
        <end position="176"/>
    </location>
</feature>
<dbReference type="Pfam" id="PF01575">
    <property type="entry name" value="MaoC_dehydratas"/>
    <property type="match status" value="1"/>
</dbReference>
<evidence type="ECO:0000259" key="3">
    <source>
        <dbReference type="Pfam" id="PF13452"/>
    </source>
</evidence>
<feature type="domain" description="MaoC-like" evidence="2">
    <location>
        <begin position="13"/>
        <end position="114"/>
    </location>
</feature>
<accession>A0ABS9Z517</accession>
<dbReference type="InterPro" id="IPR052342">
    <property type="entry name" value="MCH/BMMD"/>
</dbReference>
<evidence type="ECO:0000256" key="1">
    <source>
        <dbReference type="SAM" id="MobiDB-lite"/>
    </source>
</evidence>
<dbReference type="CDD" id="cd03454">
    <property type="entry name" value="YdeM"/>
    <property type="match status" value="1"/>
</dbReference>
<dbReference type="PANTHER" id="PTHR43664:SF1">
    <property type="entry name" value="BETA-METHYLMALYL-COA DEHYDRATASE"/>
    <property type="match status" value="1"/>
</dbReference>
<gene>
    <name evidence="4" type="ORF">K2U94_06830</name>
</gene>
<organism evidence="4 5">
    <name type="scientific">Candidatus Rhodoblastus alkanivorans</name>
    <dbReference type="NCBI Taxonomy" id="2954117"/>
    <lineage>
        <taxon>Bacteria</taxon>
        <taxon>Pseudomonadati</taxon>
        <taxon>Pseudomonadota</taxon>
        <taxon>Alphaproteobacteria</taxon>
        <taxon>Hyphomicrobiales</taxon>
        <taxon>Rhodoblastaceae</taxon>
        <taxon>Rhodoblastus</taxon>
    </lineage>
</organism>
<evidence type="ECO:0000313" key="5">
    <source>
        <dbReference type="Proteomes" id="UP001139104"/>
    </source>
</evidence>
<sequence length="331" mass="36041">MSLIFFEDFQVGETRDYGDWLIDEAELLDFSAAYDAQPFHLDAAAAKKTILGGLAASGWQVCSALMRMMIDAWLNDSSVVAGIGIEDNRWLAPVRPGDRLTAQTTTVEKRDLRSRPDAGIATFATSLRNQAGQEVMTQRIAMLFGRREKLVSPAAAAPRRPPASPPPERIDDPAGAMPEDFPRARVGAYAELGETLFTADLIRAYALKYDPAPFHIDEAAGRAHVLGAMSAAGLHTASCWMSHFVAARLRLGRLQSRASPGFRDMLWRRPVLVGDLLAFSTQVVAKRETSKEGLGLITSRNLGVNQRGEVALEFYASVFAPIGDEPISPAI</sequence>
<dbReference type="InterPro" id="IPR002539">
    <property type="entry name" value="MaoC-like_dom"/>
</dbReference>
<dbReference type="PANTHER" id="PTHR43664">
    <property type="entry name" value="MONOAMINE OXIDASE-RELATED"/>
    <property type="match status" value="1"/>
</dbReference>
<dbReference type="RefSeq" id="WP_243066484.1">
    <property type="nucleotide sequence ID" value="NZ_JAIVFP010000001.1"/>
</dbReference>
<dbReference type="InterPro" id="IPR029069">
    <property type="entry name" value="HotDog_dom_sf"/>
</dbReference>
<dbReference type="Proteomes" id="UP001139104">
    <property type="component" value="Unassembled WGS sequence"/>
</dbReference>
<evidence type="ECO:0000259" key="2">
    <source>
        <dbReference type="Pfam" id="PF01575"/>
    </source>
</evidence>
<dbReference type="SUPFAM" id="SSF54637">
    <property type="entry name" value="Thioesterase/thiol ester dehydrase-isomerase"/>
    <property type="match status" value="2"/>
</dbReference>
<name>A0ABS9Z517_9HYPH</name>
<feature type="domain" description="FAS1-like dehydratase" evidence="3">
    <location>
        <begin position="199"/>
        <end position="312"/>
    </location>
</feature>
<comment type="caution">
    <text evidence="4">The sequence shown here is derived from an EMBL/GenBank/DDBJ whole genome shotgun (WGS) entry which is preliminary data.</text>
</comment>
<dbReference type="Gene3D" id="3.10.129.10">
    <property type="entry name" value="Hotdog Thioesterase"/>
    <property type="match status" value="2"/>
</dbReference>
<protein>
    <submittedName>
        <fullName evidence="4">Dehydratase</fullName>
    </submittedName>
</protein>
<proteinExistence type="predicted"/>
<dbReference type="InterPro" id="IPR039569">
    <property type="entry name" value="FAS1-like_DH_region"/>
</dbReference>
<evidence type="ECO:0000313" key="4">
    <source>
        <dbReference type="EMBL" id="MCI4682475.1"/>
    </source>
</evidence>
<reference evidence="4" key="1">
    <citation type="journal article" date="2022" name="ISME J.">
        <title>Identification of active gaseous-alkane degraders at natural gas seeps.</title>
        <authorList>
            <person name="Farhan Ul Haque M."/>
            <person name="Hernandez M."/>
            <person name="Crombie A.T."/>
            <person name="Murrell J.C."/>
        </authorList>
    </citation>
    <scope>NUCLEOTIDE SEQUENCE</scope>
    <source>
        <strain evidence="4">PC2</strain>
    </source>
</reference>